<proteinExistence type="predicted"/>
<sequence length="109" mass="12505">MEFGPSQIDITFQKENKAFETFQESATHDHTAETERKRWKAVVEREGRSEQWTKGQEYTRLWKEGVRPVYAPIFSEPEITPAGLQQAEDVAAAQLSSQADFLGMVQQRS</sequence>
<gene>
    <name evidence="1" type="ORF">NUW54_g1081</name>
</gene>
<protein>
    <submittedName>
        <fullName evidence="1">Uncharacterized protein</fullName>
    </submittedName>
</protein>
<reference evidence="1" key="1">
    <citation type="submission" date="2022-08" db="EMBL/GenBank/DDBJ databases">
        <title>Genome Sequence of Pycnoporus sanguineus.</title>
        <authorList>
            <person name="Buettner E."/>
        </authorList>
    </citation>
    <scope>NUCLEOTIDE SEQUENCE</scope>
    <source>
        <strain evidence="1">CG-C14</strain>
    </source>
</reference>
<organism evidence="1 2">
    <name type="scientific">Trametes sanguinea</name>
    <dbReference type="NCBI Taxonomy" id="158606"/>
    <lineage>
        <taxon>Eukaryota</taxon>
        <taxon>Fungi</taxon>
        <taxon>Dikarya</taxon>
        <taxon>Basidiomycota</taxon>
        <taxon>Agaricomycotina</taxon>
        <taxon>Agaricomycetes</taxon>
        <taxon>Polyporales</taxon>
        <taxon>Polyporaceae</taxon>
        <taxon>Trametes</taxon>
    </lineage>
</organism>
<evidence type="ECO:0000313" key="1">
    <source>
        <dbReference type="EMBL" id="KAJ3015292.1"/>
    </source>
</evidence>
<keyword evidence="2" id="KW-1185">Reference proteome</keyword>
<name>A0ACC1Q7B3_9APHY</name>
<comment type="caution">
    <text evidence="1">The sequence shown here is derived from an EMBL/GenBank/DDBJ whole genome shotgun (WGS) entry which is preliminary data.</text>
</comment>
<dbReference type="EMBL" id="JANSHE010000166">
    <property type="protein sequence ID" value="KAJ3015292.1"/>
    <property type="molecule type" value="Genomic_DNA"/>
</dbReference>
<dbReference type="Proteomes" id="UP001144978">
    <property type="component" value="Unassembled WGS sequence"/>
</dbReference>
<evidence type="ECO:0000313" key="2">
    <source>
        <dbReference type="Proteomes" id="UP001144978"/>
    </source>
</evidence>
<accession>A0ACC1Q7B3</accession>